<reference evidence="10 11" key="1">
    <citation type="submission" date="2016-08" db="EMBL/GenBank/DDBJ databases">
        <title>Complete Genome Sequence Of The Indigo Reducing Clostridium isatidis DSM15098.</title>
        <authorList>
            <person name="Little G.T."/>
            <person name="Minton N.P."/>
        </authorList>
    </citation>
    <scope>NUCLEOTIDE SEQUENCE [LARGE SCALE GENOMIC DNA]</scope>
    <source>
        <strain evidence="10 11">DSM 15098</strain>
    </source>
</reference>
<evidence type="ECO:0000256" key="3">
    <source>
        <dbReference type="ARBA" id="ARBA00023015"/>
    </source>
</evidence>
<gene>
    <name evidence="10" type="ORF">BEN51_04950</name>
</gene>
<dbReference type="PRINTS" id="PR00038">
    <property type="entry name" value="HTHLUXR"/>
</dbReference>
<dbReference type="GO" id="GO:0006355">
    <property type="term" value="P:regulation of DNA-templated transcription"/>
    <property type="evidence" value="ECO:0007669"/>
    <property type="project" value="InterPro"/>
</dbReference>
<dbReference type="InterPro" id="IPR016032">
    <property type="entry name" value="Sig_transdc_resp-reg_C-effctor"/>
</dbReference>
<comment type="function">
    <text evidence="6">May play the central regulatory role in sporulation. It may be an element of the effector pathway responsible for the activation of sporulation genes in response to nutritional stress. Spo0A may act in concert with spo0H (a sigma factor) to control the expression of some genes that are critical to the sporulation process.</text>
</comment>
<evidence type="ECO:0000256" key="7">
    <source>
        <dbReference type="PROSITE-ProRule" id="PRU00169"/>
    </source>
</evidence>
<evidence type="ECO:0000313" key="10">
    <source>
        <dbReference type="EMBL" id="ASW42839.1"/>
    </source>
</evidence>
<feature type="domain" description="Response regulatory" evidence="9">
    <location>
        <begin position="2"/>
        <end position="118"/>
    </location>
</feature>
<keyword evidence="4 10" id="KW-0238">DNA-binding</keyword>
<dbReference type="PANTHER" id="PTHR43214:SF40">
    <property type="entry name" value="TRANSCRIPTIONAL REGULATORY PROTEIN LNRK"/>
    <property type="match status" value="1"/>
</dbReference>
<dbReference type="InterPro" id="IPR058245">
    <property type="entry name" value="NreC/VraR/RcsB-like_REC"/>
</dbReference>
<dbReference type="SMART" id="SM00448">
    <property type="entry name" value="REC"/>
    <property type="match status" value="1"/>
</dbReference>
<dbReference type="Proteomes" id="UP000264883">
    <property type="component" value="Chromosome"/>
</dbReference>
<protein>
    <recommendedName>
        <fullName evidence="1">Stage 0 sporulation protein A homolog</fullName>
    </recommendedName>
</protein>
<sequence length="202" mass="22747">MKILIVDDDEMVIESLDILLSTDPALEIIGRASNGNEAIEFCKNNPVDMVLMDIQMPIMDGISACRVIKKINKAIKIIMLTTFHDYKNIHQSLQAGASGYLLKSDDTEKQIITIKTVYAGLSIISEEALKSFSESQEENNLTARENEILELIANGFSNKEISKQIYISEGTVRNTISTILEKLELRDRTQLAIYYWQTKNGI</sequence>
<keyword evidence="11" id="KW-1185">Reference proteome</keyword>
<keyword evidence="5" id="KW-0804">Transcription</keyword>
<dbReference type="EMBL" id="CP016786">
    <property type="protein sequence ID" value="ASW42839.1"/>
    <property type="molecule type" value="Genomic_DNA"/>
</dbReference>
<dbReference type="CDD" id="cd06170">
    <property type="entry name" value="LuxR_C_like"/>
    <property type="match status" value="1"/>
</dbReference>
<keyword evidence="3" id="KW-0805">Transcription regulation</keyword>
<dbReference type="KEGG" id="cia:BEN51_04950"/>
<feature type="domain" description="HTH luxR-type" evidence="8">
    <location>
        <begin position="134"/>
        <end position="199"/>
    </location>
</feature>
<evidence type="ECO:0000259" key="9">
    <source>
        <dbReference type="PROSITE" id="PS50110"/>
    </source>
</evidence>
<dbReference type="AlphaFoldDB" id="A0A343JBD1"/>
<dbReference type="SUPFAM" id="SSF46894">
    <property type="entry name" value="C-terminal effector domain of the bipartite response regulators"/>
    <property type="match status" value="1"/>
</dbReference>
<dbReference type="PANTHER" id="PTHR43214">
    <property type="entry name" value="TWO-COMPONENT RESPONSE REGULATOR"/>
    <property type="match status" value="1"/>
</dbReference>
<feature type="modified residue" description="4-aspartylphosphate" evidence="7">
    <location>
        <position position="53"/>
    </location>
</feature>
<name>A0A343JBD1_9CLOT</name>
<evidence type="ECO:0000256" key="2">
    <source>
        <dbReference type="ARBA" id="ARBA00022553"/>
    </source>
</evidence>
<evidence type="ECO:0000256" key="5">
    <source>
        <dbReference type="ARBA" id="ARBA00023163"/>
    </source>
</evidence>
<evidence type="ECO:0000313" key="11">
    <source>
        <dbReference type="Proteomes" id="UP000264883"/>
    </source>
</evidence>
<accession>A0A343JBD1</accession>
<evidence type="ECO:0000259" key="8">
    <source>
        <dbReference type="PROSITE" id="PS50043"/>
    </source>
</evidence>
<dbReference type="InterPro" id="IPR011006">
    <property type="entry name" value="CheY-like_superfamily"/>
</dbReference>
<dbReference type="SUPFAM" id="SSF52172">
    <property type="entry name" value="CheY-like"/>
    <property type="match status" value="1"/>
</dbReference>
<evidence type="ECO:0000256" key="4">
    <source>
        <dbReference type="ARBA" id="ARBA00023125"/>
    </source>
</evidence>
<dbReference type="PROSITE" id="PS50043">
    <property type="entry name" value="HTH_LUXR_2"/>
    <property type="match status" value="1"/>
</dbReference>
<dbReference type="InterPro" id="IPR039420">
    <property type="entry name" value="WalR-like"/>
</dbReference>
<organism evidence="10 11">
    <name type="scientific">Clostridium isatidis</name>
    <dbReference type="NCBI Taxonomy" id="182773"/>
    <lineage>
        <taxon>Bacteria</taxon>
        <taxon>Bacillati</taxon>
        <taxon>Bacillota</taxon>
        <taxon>Clostridia</taxon>
        <taxon>Eubacteriales</taxon>
        <taxon>Clostridiaceae</taxon>
        <taxon>Clostridium</taxon>
    </lineage>
</organism>
<proteinExistence type="predicted"/>
<dbReference type="PROSITE" id="PS50110">
    <property type="entry name" value="RESPONSE_REGULATORY"/>
    <property type="match status" value="1"/>
</dbReference>
<dbReference type="Pfam" id="PF00196">
    <property type="entry name" value="GerE"/>
    <property type="match status" value="1"/>
</dbReference>
<dbReference type="InterPro" id="IPR001789">
    <property type="entry name" value="Sig_transdc_resp-reg_receiver"/>
</dbReference>
<dbReference type="CDD" id="cd17535">
    <property type="entry name" value="REC_NarL-like"/>
    <property type="match status" value="1"/>
</dbReference>
<dbReference type="Pfam" id="PF00072">
    <property type="entry name" value="Response_reg"/>
    <property type="match status" value="1"/>
</dbReference>
<evidence type="ECO:0000256" key="1">
    <source>
        <dbReference type="ARBA" id="ARBA00018672"/>
    </source>
</evidence>
<dbReference type="Gene3D" id="3.40.50.2300">
    <property type="match status" value="1"/>
</dbReference>
<dbReference type="SMART" id="SM00421">
    <property type="entry name" value="HTH_LUXR"/>
    <property type="match status" value="1"/>
</dbReference>
<evidence type="ECO:0000256" key="6">
    <source>
        <dbReference type="ARBA" id="ARBA00024867"/>
    </source>
</evidence>
<dbReference type="GO" id="GO:0003677">
    <property type="term" value="F:DNA binding"/>
    <property type="evidence" value="ECO:0007669"/>
    <property type="project" value="UniProtKB-KW"/>
</dbReference>
<dbReference type="InterPro" id="IPR000792">
    <property type="entry name" value="Tscrpt_reg_LuxR_C"/>
</dbReference>
<dbReference type="GO" id="GO:0000160">
    <property type="term" value="P:phosphorelay signal transduction system"/>
    <property type="evidence" value="ECO:0007669"/>
    <property type="project" value="InterPro"/>
</dbReference>
<dbReference type="RefSeq" id="WP_119864975.1">
    <property type="nucleotide sequence ID" value="NZ_CP016786.1"/>
</dbReference>
<dbReference type="OrthoDB" id="9779069at2"/>
<keyword evidence="2 7" id="KW-0597">Phosphoprotein</keyword>